<evidence type="ECO:0000256" key="2">
    <source>
        <dbReference type="SAM" id="Phobius"/>
    </source>
</evidence>
<feature type="domain" description="WSC" evidence="4">
    <location>
        <begin position="21"/>
        <end position="110"/>
    </location>
</feature>
<evidence type="ECO:0000313" key="6">
    <source>
        <dbReference type="Proteomes" id="UP000037696"/>
    </source>
</evidence>
<gene>
    <name evidence="5" type="ORF">ACN38_g6678</name>
</gene>
<feature type="transmembrane region" description="Helical" evidence="2">
    <location>
        <begin position="223"/>
        <end position="247"/>
    </location>
</feature>
<dbReference type="PANTHER" id="PTHR16861">
    <property type="entry name" value="GLYCOPROTEIN 38"/>
    <property type="match status" value="1"/>
</dbReference>
<evidence type="ECO:0000313" key="5">
    <source>
        <dbReference type="EMBL" id="KOS42419.1"/>
    </source>
</evidence>
<evidence type="ECO:0000259" key="4">
    <source>
        <dbReference type="PROSITE" id="PS51212"/>
    </source>
</evidence>
<keyword evidence="6" id="KW-1185">Reference proteome</keyword>
<dbReference type="PROSITE" id="PS51212">
    <property type="entry name" value="WSC"/>
    <property type="match status" value="1"/>
</dbReference>
<feature type="chain" id="PRO_5005839674" description="WSC domain-containing protein" evidence="3">
    <location>
        <begin position="21"/>
        <end position="339"/>
    </location>
</feature>
<comment type="caution">
    <text evidence="5">The sequence shown here is derived from an EMBL/GenBank/DDBJ whole genome shotgun (WGS) entry which is preliminary data.</text>
</comment>
<dbReference type="CDD" id="cd12087">
    <property type="entry name" value="TM_EGFR-like"/>
    <property type="match status" value="1"/>
</dbReference>
<feature type="region of interest" description="Disordered" evidence="1">
    <location>
        <begin position="117"/>
        <end position="183"/>
    </location>
</feature>
<keyword evidence="2" id="KW-0472">Membrane</keyword>
<organism evidence="5 6">
    <name type="scientific">Penicillium nordicum</name>
    <dbReference type="NCBI Taxonomy" id="229535"/>
    <lineage>
        <taxon>Eukaryota</taxon>
        <taxon>Fungi</taxon>
        <taxon>Dikarya</taxon>
        <taxon>Ascomycota</taxon>
        <taxon>Pezizomycotina</taxon>
        <taxon>Eurotiomycetes</taxon>
        <taxon>Eurotiomycetidae</taxon>
        <taxon>Eurotiales</taxon>
        <taxon>Aspergillaceae</taxon>
        <taxon>Penicillium</taxon>
    </lineage>
</organism>
<evidence type="ECO:0000256" key="3">
    <source>
        <dbReference type="SAM" id="SignalP"/>
    </source>
</evidence>
<dbReference type="Pfam" id="PF01822">
    <property type="entry name" value="WSC"/>
    <property type="match status" value="1"/>
</dbReference>
<dbReference type="SMART" id="SM00321">
    <property type="entry name" value="WSC"/>
    <property type="match status" value="1"/>
</dbReference>
<keyword evidence="2" id="KW-1133">Transmembrane helix</keyword>
<reference evidence="5 6" key="1">
    <citation type="submission" date="2015-08" db="EMBL/GenBank/DDBJ databases">
        <title>Genome sequencing of Penicillium nordicum.</title>
        <authorList>
            <person name="Nguyen H.D."/>
            <person name="Seifert K.A."/>
        </authorList>
    </citation>
    <scope>NUCLEOTIDE SEQUENCE [LARGE SCALE GENOMIC DNA]</scope>
    <source>
        <strain evidence="5 6">DAOMC 185683</strain>
    </source>
</reference>
<feature type="region of interest" description="Disordered" evidence="1">
    <location>
        <begin position="281"/>
        <end position="339"/>
    </location>
</feature>
<dbReference type="Proteomes" id="UP000037696">
    <property type="component" value="Unassembled WGS sequence"/>
</dbReference>
<evidence type="ECO:0000256" key="1">
    <source>
        <dbReference type="SAM" id="MobiDB-lite"/>
    </source>
</evidence>
<keyword evidence="3" id="KW-0732">Signal</keyword>
<dbReference type="OrthoDB" id="2537459at2759"/>
<dbReference type="AlphaFoldDB" id="A0A0M9WF83"/>
<proteinExistence type="predicted"/>
<dbReference type="EMBL" id="LHQQ01000106">
    <property type="protein sequence ID" value="KOS42419.1"/>
    <property type="molecule type" value="Genomic_DNA"/>
</dbReference>
<feature type="compositionally biased region" description="Low complexity" evidence="1">
    <location>
        <begin position="117"/>
        <end position="146"/>
    </location>
</feature>
<accession>A0A0M9WF83</accession>
<sequence>MRVAEVVSVFALLARPFASAASSLTYCASINTGSSFNAVSNTYQSNGACLKTCADYALGILQGKKCWCSNVAPSKSSQSSDTSDCNDTCPGYPADSCGSASKGVFAYLEITGNDVTSTAGGSTTSTTSSSSSSSTSSSTSTSESTSVQPETVTVTASDPSISSSQTSTSSDETTSTSSTVSLQTNAGGQVKTITVDGSSATAGADSGSANTTSTSSKLSGGSIAGIVIGVLGGLALIGALIFLIIFYRKRARAVSPIPSQEMADDRTSRGSSFMGGLFPRNNGEGAAGGPIPARSGTTFTDRRMKTNTVLYPNGARESSVSLQDNEDYSRPVLRLTNPD</sequence>
<name>A0A0M9WF83_9EURO</name>
<dbReference type="STRING" id="229535.A0A0M9WF83"/>
<protein>
    <recommendedName>
        <fullName evidence="4">WSC domain-containing protein</fullName>
    </recommendedName>
</protein>
<dbReference type="InterPro" id="IPR002889">
    <property type="entry name" value="WSC_carb-bd"/>
</dbReference>
<keyword evidence="2" id="KW-0812">Transmembrane</keyword>
<feature type="region of interest" description="Disordered" evidence="1">
    <location>
        <begin position="199"/>
        <end position="218"/>
    </location>
</feature>
<feature type="compositionally biased region" description="Low complexity" evidence="1">
    <location>
        <begin position="155"/>
        <end position="181"/>
    </location>
</feature>
<feature type="signal peptide" evidence="3">
    <location>
        <begin position="1"/>
        <end position="20"/>
    </location>
</feature>
<dbReference type="PANTHER" id="PTHR16861:SF4">
    <property type="entry name" value="SH3 DOMAIN PROTEIN (AFU_ORTHOLOGUE AFUA_1G13610)"/>
    <property type="match status" value="1"/>
</dbReference>
<feature type="compositionally biased region" description="Polar residues" evidence="1">
    <location>
        <begin position="306"/>
        <end position="323"/>
    </location>
</feature>